<evidence type="ECO:0000256" key="4">
    <source>
        <dbReference type="ARBA" id="ARBA00022795"/>
    </source>
</evidence>
<dbReference type="InterPro" id="IPR003713">
    <property type="entry name" value="FliS"/>
</dbReference>
<organism evidence="7 8">
    <name type="scientific">Paenibacillus residui</name>
    <dbReference type="NCBI Taxonomy" id="629724"/>
    <lineage>
        <taxon>Bacteria</taxon>
        <taxon>Bacillati</taxon>
        <taxon>Bacillota</taxon>
        <taxon>Bacilli</taxon>
        <taxon>Bacillales</taxon>
        <taxon>Paenibacillaceae</taxon>
        <taxon>Paenibacillus</taxon>
    </lineage>
</organism>
<keyword evidence="7" id="KW-0282">Flagellum</keyword>
<dbReference type="EMBL" id="JBHTIU010000048">
    <property type="protein sequence ID" value="MFD0870488.1"/>
    <property type="molecule type" value="Genomic_DNA"/>
</dbReference>
<dbReference type="PIRSF" id="PIRSF039090">
    <property type="entry name" value="Flis"/>
    <property type="match status" value="1"/>
</dbReference>
<dbReference type="RefSeq" id="WP_379289186.1">
    <property type="nucleotide sequence ID" value="NZ_JBHTIU010000048.1"/>
</dbReference>
<name>A0ABW3DAF6_9BACL</name>
<dbReference type="Proteomes" id="UP001597120">
    <property type="component" value="Unassembled WGS sequence"/>
</dbReference>
<dbReference type="NCBIfam" id="TIGR00208">
    <property type="entry name" value="fliS"/>
    <property type="match status" value="1"/>
</dbReference>
<dbReference type="SUPFAM" id="SSF101116">
    <property type="entry name" value="Flagellar export chaperone FliS"/>
    <property type="match status" value="1"/>
</dbReference>
<sequence length="132" mass="14992">MISTPQNKYLNHTVQTATPAQLLIMLYDGCIRFCKLAIHGLEQNDLQIVNTNLVKAQAIINELIVTLDMNIALSHDLRQIYDYWNRRLIEANMKKQKEPVEEVLGFLNEMKEAWVQAAKSINATKTTGGSYG</sequence>
<dbReference type="PANTHER" id="PTHR34773">
    <property type="entry name" value="FLAGELLAR SECRETION CHAPERONE FLIS"/>
    <property type="match status" value="1"/>
</dbReference>
<dbReference type="PANTHER" id="PTHR34773:SF1">
    <property type="entry name" value="FLAGELLAR SECRETION CHAPERONE FLIS"/>
    <property type="match status" value="1"/>
</dbReference>
<protein>
    <recommendedName>
        <fullName evidence="6">Flagellar secretion chaperone FliS</fullName>
    </recommendedName>
</protein>
<dbReference type="Gene3D" id="1.20.120.340">
    <property type="entry name" value="Flagellar protein FliS"/>
    <property type="match status" value="1"/>
</dbReference>
<comment type="subcellular location">
    <subcellularLocation>
        <location evidence="1 6">Cytoplasm</location>
        <location evidence="1 6">Cytosol</location>
    </subcellularLocation>
</comment>
<evidence type="ECO:0000256" key="3">
    <source>
        <dbReference type="ARBA" id="ARBA00022490"/>
    </source>
</evidence>
<dbReference type="CDD" id="cd16098">
    <property type="entry name" value="FliS"/>
    <property type="match status" value="1"/>
</dbReference>
<keyword evidence="7" id="KW-0966">Cell projection</keyword>
<dbReference type="InterPro" id="IPR036584">
    <property type="entry name" value="FliS_sf"/>
</dbReference>
<keyword evidence="3 6" id="KW-0963">Cytoplasm</keyword>
<comment type="similarity">
    <text evidence="2 6">Belongs to the FliS family.</text>
</comment>
<dbReference type="Pfam" id="PF02561">
    <property type="entry name" value="FliS"/>
    <property type="match status" value="1"/>
</dbReference>
<keyword evidence="8" id="KW-1185">Reference proteome</keyword>
<evidence type="ECO:0000256" key="5">
    <source>
        <dbReference type="ARBA" id="ARBA00023186"/>
    </source>
</evidence>
<proteinExistence type="inferred from homology"/>
<evidence type="ECO:0000256" key="2">
    <source>
        <dbReference type="ARBA" id="ARBA00008787"/>
    </source>
</evidence>
<keyword evidence="4 6" id="KW-1005">Bacterial flagellum biogenesis</keyword>
<evidence type="ECO:0000256" key="1">
    <source>
        <dbReference type="ARBA" id="ARBA00004514"/>
    </source>
</evidence>
<gene>
    <name evidence="7" type="primary">fliS</name>
    <name evidence="7" type="ORF">ACFQ03_15135</name>
</gene>
<accession>A0ABW3DAF6</accession>
<evidence type="ECO:0000313" key="7">
    <source>
        <dbReference type="EMBL" id="MFD0870488.1"/>
    </source>
</evidence>
<keyword evidence="7" id="KW-0969">Cilium</keyword>
<keyword evidence="5" id="KW-0143">Chaperone</keyword>
<evidence type="ECO:0000313" key="8">
    <source>
        <dbReference type="Proteomes" id="UP001597120"/>
    </source>
</evidence>
<reference evidence="8" key="1">
    <citation type="journal article" date="2019" name="Int. J. Syst. Evol. Microbiol.">
        <title>The Global Catalogue of Microorganisms (GCM) 10K type strain sequencing project: providing services to taxonomists for standard genome sequencing and annotation.</title>
        <authorList>
            <consortium name="The Broad Institute Genomics Platform"/>
            <consortium name="The Broad Institute Genome Sequencing Center for Infectious Disease"/>
            <person name="Wu L."/>
            <person name="Ma J."/>
        </authorList>
    </citation>
    <scope>NUCLEOTIDE SEQUENCE [LARGE SCALE GENOMIC DNA]</scope>
    <source>
        <strain evidence="8">CCUG 57263</strain>
    </source>
</reference>
<comment type="caution">
    <text evidence="7">The sequence shown here is derived from an EMBL/GenBank/DDBJ whole genome shotgun (WGS) entry which is preliminary data.</text>
</comment>
<evidence type="ECO:0000256" key="6">
    <source>
        <dbReference type="PIRNR" id="PIRNR039090"/>
    </source>
</evidence>